<name>A0ACB5QNY0_9BURK</name>
<evidence type="ECO:0000313" key="2">
    <source>
        <dbReference type="Proteomes" id="UP001055013"/>
    </source>
</evidence>
<sequence length="192" mass="19829">MMKTILRPAIVLFVALTVLTGLVYPAVVTAIGQAAFPHQANGSLIERDGKAVGSEIIGQQFDAPQYFWGRLSATTPNPYNAGSSSGSNLGPTNPALADEIKGRIDALHAADPDNRAPLPVDLVTSSGSGLDPEISPAAAAYQVARVAKARGMTSAQVEALVGEATSARQFGVLGEPRVNVLKLNLALDAARG</sequence>
<comment type="caution">
    <text evidence="1">The sequence shown here is derived from an EMBL/GenBank/DDBJ whole genome shotgun (WGS) entry which is preliminary data.</text>
</comment>
<proteinExistence type="predicted"/>
<keyword evidence="2" id="KW-1185">Reference proteome</keyword>
<organism evidence="1 2">
    <name type="scientific">Caballeronia novacaledonica</name>
    <dbReference type="NCBI Taxonomy" id="1544861"/>
    <lineage>
        <taxon>Bacteria</taxon>
        <taxon>Pseudomonadati</taxon>
        <taxon>Pseudomonadota</taxon>
        <taxon>Betaproteobacteria</taxon>
        <taxon>Burkholderiales</taxon>
        <taxon>Burkholderiaceae</taxon>
        <taxon>Caballeronia</taxon>
    </lineage>
</organism>
<evidence type="ECO:0000313" key="1">
    <source>
        <dbReference type="EMBL" id="GJH16523.1"/>
    </source>
</evidence>
<protein>
    <submittedName>
        <fullName evidence="1">Potassium-transporting ATPase subunit KdpC</fullName>
    </submittedName>
</protein>
<gene>
    <name evidence="1" type="primary">kdpC</name>
    <name evidence="1" type="ORF">CBA19CS22_08295</name>
</gene>
<dbReference type="EMBL" id="BPUR01000003">
    <property type="protein sequence ID" value="GJH16523.1"/>
    <property type="molecule type" value="Genomic_DNA"/>
</dbReference>
<reference evidence="1" key="1">
    <citation type="submission" date="2021-09" db="EMBL/GenBank/DDBJ databases">
        <title>Isolation and characterization of 3-chlorobenzoate degrading bacteria from soils in Shizuoka.</title>
        <authorList>
            <person name="Ifat A."/>
            <person name="Ogawa N."/>
            <person name="Kimbara K."/>
            <person name="Moriuchi R."/>
            <person name="Dohra H."/>
            <person name="Shintani M."/>
        </authorList>
    </citation>
    <scope>NUCLEOTIDE SEQUENCE</scope>
    <source>
        <strain evidence="1">19CS2-2</strain>
    </source>
</reference>
<accession>A0ACB5QNY0</accession>
<dbReference type="Proteomes" id="UP001055013">
    <property type="component" value="Unassembled WGS sequence"/>
</dbReference>